<keyword evidence="1" id="KW-0812">Transmembrane</keyword>
<keyword evidence="1" id="KW-1133">Transmembrane helix</keyword>
<dbReference type="AlphaFoldDB" id="X1UJP3"/>
<feature type="transmembrane region" description="Helical" evidence="1">
    <location>
        <begin position="6"/>
        <end position="27"/>
    </location>
</feature>
<reference evidence="2" key="1">
    <citation type="journal article" date="2014" name="Front. Microbiol.">
        <title>High frequency of phylogenetically diverse reductive dehalogenase-homologous genes in deep subseafloor sedimentary metagenomes.</title>
        <authorList>
            <person name="Kawai M."/>
            <person name="Futagami T."/>
            <person name="Toyoda A."/>
            <person name="Takaki Y."/>
            <person name="Nishi S."/>
            <person name="Hori S."/>
            <person name="Arai W."/>
            <person name="Tsubouchi T."/>
            <person name="Morono Y."/>
            <person name="Uchiyama I."/>
            <person name="Ito T."/>
            <person name="Fujiyama A."/>
            <person name="Inagaki F."/>
            <person name="Takami H."/>
        </authorList>
    </citation>
    <scope>NUCLEOTIDE SEQUENCE</scope>
    <source>
        <strain evidence="2">Expedition CK06-06</strain>
    </source>
</reference>
<keyword evidence="1" id="KW-0472">Membrane</keyword>
<organism evidence="2">
    <name type="scientific">marine sediment metagenome</name>
    <dbReference type="NCBI Taxonomy" id="412755"/>
    <lineage>
        <taxon>unclassified sequences</taxon>
        <taxon>metagenomes</taxon>
        <taxon>ecological metagenomes</taxon>
    </lineage>
</organism>
<dbReference type="EMBL" id="BARW01019854">
    <property type="protein sequence ID" value="GAJ00111.1"/>
    <property type="molecule type" value="Genomic_DNA"/>
</dbReference>
<comment type="caution">
    <text evidence="2">The sequence shown here is derived from an EMBL/GenBank/DDBJ whole genome shotgun (WGS) entry which is preliminary data.</text>
</comment>
<gene>
    <name evidence="2" type="ORF">S12H4_33653</name>
</gene>
<name>X1UJP3_9ZZZZ</name>
<feature type="non-terminal residue" evidence="2">
    <location>
        <position position="200"/>
    </location>
</feature>
<accession>X1UJP3</accession>
<evidence type="ECO:0000256" key="1">
    <source>
        <dbReference type="SAM" id="Phobius"/>
    </source>
</evidence>
<sequence>MANSGYNLFVVILGFCLLGLPIILISVTTAPPTPFEFQSEIAINTVPGDTASLTYLNETSKIYGNSLYFDLLNITSIEHLTLISNVSQLISIENEFMKEVDTDEYGGLSDKVHIFNLEMNISLVTLSAEIIMNAYIDLFGENNSGSFIVGRVYGDVYASYHHSEQGYLDVNDTISTLVINYANLKYIITLDFNANIEIEG</sequence>
<evidence type="ECO:0000313" key="2">
    <source>
        <dbReference type="EMBL" id="GAJ00111.1"/>
    </source>
</evidence>
<protein>
    <submittedName>
        <fullName evidence="2">Uncharacterized protein</fullName>
    </submittedName>
</protein>
<proteinExistence type="predicted"/>